<organism evidence="3 4">
    <name type="scientific">Singulisphaera acidiphila (strain ATCC BAA-1392 / DSM 18658 / VKM B-2454 / MOB10)</name>
    <dbReference type="NCBI Taxonomy" id="886293"/>
    <lineage>
        <taxon>Bacteria</taxon>
        <taxon>Pseudomonadati</taxon>
        <taxon>Planctomycetota</taxon>
        <taxon>Planctomycetia</taxon>
        <taxon>Isosphaerales</taxon>
        <taxon>Isosphaeraceae</taxon>
        <taxon>Singulisphaera</taxon>
    </lineage>
</organism>
<feature type="transmembrane region" description="Helical" evidence="1">
    <location>
        <begin position="20"/>
        <end position="41"/>
    </location>
</feature>
<evidence type="ECO:0000313" key="4">
    <source>
        <dbReference type="Proteomes" id="UP000010798"/>
    </source>
</evidence>
<keyword evidence="4" id="KW-1185">Reference proteome</keyword>
<dbReference type="Proteomes" id="UP000010798">
    <property type="component" value="Chromosome"/>
</dbReference>
<dbReference type="STRING" id="886293.Sinac_4218"/>
<sequence>MTSSKTHGSRNIILRRGITLTEILVVVSILGVLFALVVPAVQAVRETARKTHCSANLRQLGIALNSYVTALGALPSKTNGKHGFSVHSMILPYLDNTSCYNALNFDVGCIRSANVTATKTPIAVFLCPSDYGNGTSGPWTNYACNVGYGYQKSQTYNGVFTVGRNNPITSLADITDGTSTTALAAEWVRGSENDLSHVVYRTKTVMIAASEYDSFISACQGTDVNPARSFSATKGTYWARGDHGKTAYTHDILIGGRSCYNHVYVREGAWTAASLHGHGSSVLFADGHLHFVRNSISLATWRAIGTRSGGEQVSIQDK</sequence>
<dbReference type="OrthoDB" id="241541at2"/>
<dbReference type="PANTHER" id="PTHR30093">
    <property type="entry name" value="GENERAL SECRETION PATHWAY PROTEIN G"/>
    <property type="match status" value="1"/>
</dbReference>
<dbReference type="NCBIfam" id="TIGR02532">
    <property type="entry name" value="IV_pilin_GFxxxE"/>
    <property type="match status" value="1"/>
</dbReference>
<dbReference type="InterPro" id="IPR045584">
    <property type="entry name" value="Pilin-like"/>
</dbReference>
<proteinExistence type="predicted"/>
<dbReference type="EMBL" id="CP003364">
    <property type="protein sequence ID" value="AGA28422.1"/>
    <property type="molecule type" value="Genomic_DNA"/>
</dbReference>
<dbReference type="eggNOG" id="COG2165">
    <property type="taxonomic scope" value="Bacteria"/>
</dbReference>
<keyword evidence="1" id="KW-0812">Transmembrane</keyword>
<dbReference type="SUPFAM" id="SSF54523">
    <property type="entry name" value="Pili subunits"/>
    <property type="match status" value="1"/>
</dbReference>
<evidence type="ECO:0000313" key="3">
    <source>
        <dbReference type="EMBL" id="AGA28422.1"/>
    </source>
</evidence>
<keyword evidence="1" id="KW-0472">Membrane</keyword>
<dbReference type="AlphaFoldDB" id="L0DGN7"/>
<dbReference type="HOGENOM" id="CLU_041661_0_0_0"/>
<feature type="domain" description="DUF1559" evidence="2">
    <location>
        <begin position="42"/>
        <end position="296"/>
    </location>
</feature>
<dbReference type="KEGG" id="saci:Sinac_4218"/>
<dbReference type="InterPro" id="IPR011453">
    <property type="entry name" value="DUF1559"/>
</dbReference>
<dbReference type="InterPro" id="IPR012902">
    <property type="entry name" value="N_methyl_site"/>
</dbReference>
<keyword evidence="1" id="KW-1133">Transmembrane helix</keyword>
<name>L0DGN7_SINAD</name>
<evidence type="ECO:0000256" key="1">
    <source>
        <dbReference type="SAM" id="Phobius"/>
    </source>
</evidence>
<gene>
    <name evidence="3" type="ordered locus">Sinac_4218</name>
</gene>
<protein>
    <submittedName>
        <fullName evidence="3">Prepilin-type N-terminal cleavage/methylation domain-containing protein</fullName>
    </submittedName>
</protein>
<accession>L0DGN7</accession>
<dbReference type="PANTHER" id="PTHR30093:SF2">
    <property type="entry name" value="TYPE II SECRETION SYSTEM PROTEIN H"/>
    <property type="match status" value="1"/>
</dbReference>
<reference evidence="3 4" key="1">
    <citation type="submission" date="2012-02" db="EMBL/GenBank/DDBJ databases">
        <title>Complete sequence of chromosome of Singulisphaera acidiphila DSM 18658.</title>
        <authorList>
            <consortium name="US DOE Joint Genome Institute (JGI-PGF)"/>
            <person name="Lucas S."/>
            <person name="Copeland A."/>
            <person name="Lapidus A."/>
            <person name="Glavina del Rio T."/>
            <person name="Dalin E."/>
            <person name="Tice H."/>
            <person name="Bruce D."/>
            <person name="Goodwin L."/>
            <person name="Pitluck S."/>
            <person name="Peters L."/>
            <person name="Ovchinnikova G."/>
            <person name="Chertkov O."/>
            <person name="Kyrpides N."/>
            <person name="Mavromatis K."/>
            <person name="Ivanova N."/>
            <person name="Brettin T."/>
            <person name="Detter J.C."/>
            <person name="Han C."/>
            <person name="Larimer F."/>
            <person name="Land M."/>
            <person name="Hauser L."/>
            <person name="Markowitz V."/>
            <person name="Cheng J.-F."/>
            <person name="Hugenholtz P."/>
            <person name="Woyke T."/>
            <person name="Wu D."/>
            <person name="Tindall B."/>
            <person name="Pomrenke H."/>
            <person name="Brambilla E."/>
            <person name="Klenk H.-P."/>
            <person name="Eisen J.A."/>
        </authorList>
    </citation>
    <scope>NUCLEOTIDE SEQUENCE [LARGE SCALE GENOMIC DNA]</scope>
    <source>
        <strain evidence="4">ATCC BAA-1392 / DSM 18658 / VKM B-2454 / MOB10</strain>
    </source>
</reference>
<dbReference type="RefSeq" id="WP_015247550.1">
    <property type="nucleotide sequence ID" value="NC_019892.1"/>
</dbReference>
<dbReference type="Gene3D" id="3.30.700.10">
    <property type="entry name" value="Glycoprotein, Type 4 Pilin"/>
    <property type="match status" value="1"/>
</dbReference>
<evidence type="ECO:0000259" key="2">
    <source>
        <dbReference type="Pfam" id="PF07596"/>
    </source>
</evidence>
<dbReference type="Pfam" id="PF07596">
    <property type="entry name" value="SBP_bac_10"/>
    <property type="match status" value="1"/>
</dbReference>